<name>A0A975U3K4_9PROT</name>
<dbReference type="PROSITE" id="PS51671">
    <property type="entry name" value="ACT"/>
    <property type="match status" value="1"/>
</dbReference>
<dbReference type="InterPro" id="IPR050147">
    <property type="entry name" value="Ser/Thr_Dehydratase"/>
</dbReference>
<dbReference type="GO" id="GO:0009097">
    <property type="term" value="P:isoleucine biosynthetic process"/>
    <property type="evidence" value="ECO:0007669"/>
    <property type="project" value="TreeGrafter"/>
</dbReference>
<dbReference type="PANTHER" id="PTHR48078">
    <property type="entry name" value="THREONINE DEHYDRATASE, MITOCHONDRIAL-RELATED"/>
    <property type="match status" value="1"/>
</dbReference>
<evidence type="ECO:0000256" key="1">
    <source>
        <dbReference type="ARBA" id="ARBA00001933"/>
    </source>
</evidence>
<dbReference type="NCBIfam" id="TIGR01127">
    <property type="entry name" value="ilvA_1Cterm"/>
    <property type="match status" value="1"/>
</dbReference>
<accession>A0A975U3K4</accession>
<dbReference type="AlphaFoldDB" id="A0A975U3K4"/>
<dbReference type="InterPro" id="IPR001926">
    <property type="entry name" value="TrpB-like_PALP"/>
</dbReference>
<gene>
    <name evidence="7" type="ORF">KO353_05430</name>
</gene>
<dbReference type="PANTHER" id="PTHR48078:SF6">
    <property type="entry name" value="L-THREONINE DEHYDRATASE CATABOLIC TDCB"/>
    <property type="match status" value="1"/>
</dbReference>
<protein>
    <submittedName>
        <fullName evidence="7">Threonine ammonia-lyase</fullName>
        <ecNumber evidence="7">4.3.1.19</ecNumber>
    </submittedName>
</protein>
<dbReference type="NCBIfam" id="NF005600">
    <property type="entry name" value="PRK07334.1"/>
    <property type="match status" value="1"/>
</dbReference>
<evidence type="ECO:0000256" key="2">
    <source>
        <dbReference type="ARBA" id="ARBA00010869"/>
    </source>
</evidence>
<dbReference type="RefSeq" id="WP_218286706.1">
    <property type="nucleotide sequence ID" value="NZ_CP076448.1"/>
</dbReference>
<dbReference type="Pfam" id="PF00291">
    <property type="entry name" value="PALP"/>
    <property type="match status" value="1"/>
</dbReference>
<comment type="cofactor">
    <cofactor evidence="1">
        <name>pyridoxal 5'-phosphate</name>
        <dbReference type="ChEBI" id="CHEBI:597326"/>
    </cofactor>
</comment>
<evidence type="ECO:0000259" key="6">
    <source>
        <dbReference type="PROSITE" id="PS51671"/>
    </source>
</evidence>
<dbReference type="GO" id="GO:0004794">
    <property type="term" value="F:threonine deaminase activity"/>
    <property type="evidence" value="ECO:0007669"/>
    <property type="project" value="UniProtKB-EC"/>
</dbReference>
<dbReference type="EMBL" id="CP076448">
    <property type="protein sequence ID" value="QXM25650.1"/>
    <property type="molecule type" value="Genomic_DNA"/>
</dbReference>
<evidence type="ECO:0000256" key="4">
    <source>
        <dbReference type="ARBA" id="ARBA00023239"/>
    </source>
</evidence>
<evidence type="ECO:0000313" key="7">
    <source>
        <dbReference type="EMBL" id="QXM25650.1"/>
    </source>
</evidence>
<dbReference type="GO" id="GO:0006567">
    <property type="term" value="P:L-threonine catabolic process"/>
    <property type="evidence" value="ECO:0007669"/>
    <property type="project" value="InterPro"/>
</dbReference>
<proteinExistence type="inferred from homology"/>
<comment type="similarity">
    <text evidence="2">Belongs to the serine/threonine dehydratase family.</text>
</comment>
<keyword evidence="3" id="KW-0663">Pyridoxal phosphate</keyword>
<dbReference type="GO" id="GO:0006565">
    <property type="term" value="P:L-serine catabolic process"/>
    <property type="evidence" value="ECO:0007669"/>
    <property type="project" value="TreeGrafter"/>
</dbReference>
<dbReference type="InterPro" id="IPR005789">
    <property type="entry name" value="Thr_deHydtase_catblc"/>
</dbReference>
<dbReference type="FunFam" id="3.40.50.1100:FF:000005">
    <property type="entry name" value="Threonine dehydratase catabolic"/>
    <property type="match status" value="1"/>
</dbReference>
<reference evidence="7" key="1">
    <citation type="submission" date="2021-06" db="EMBL/GenBank/DDBJ databases">
        <title>Elioraea tepida, sp. nov., a moderately thermophilic aerobic anoxygenic phototrophic bacterium isolated from an alkaline siliceous hot spring mat community in Yellowstone National Park, WY, USA.</title>
        <authorList>
            <person name="Saini M.K."/>
            <person name="Yoshida S."/>
            <person name="Sebastian A."/>
            <person name="Hirose S."/>
            <person name="Hara E."/>
            <person name="Tamaki H."/>
            <person name="Soulier N.T."/>
            <person name="Albert I."/>
            <person name="Hanada S."/>
            <person name="Bryant D.A."/>
            <person name="Tank M."/>
        </authorList>
    </citation>
    <scope>NUCLEOTIDE SEQUENCE</scope>
    <source>
        <strain evidence="7">MS-P2</strain>
    </source>
</reference>
<dbReference type="CDD" id="cd01562">
    <property type="entry name" value="Thr-dehyd"/>
    <property type="match status" value="1"/>
</dbReference>
<dbReference type="InterPro" id="IPR044561">
    <property type="entry name" value="ACT_ThrD-II-like"/>
</dbReference>
<evidence type="ECO:0000256" key="3">
    <source>
        <dbReference type="ARBA" id="ARBA00022898"/>
    </source>
</evidence>
<feature type="domain" description="ACT" evidence="6">
    <location>
        <begin position="326"/>
        <end position="402"/>
    </location>
</feature>
<dbReference type="InterPro" id="IPR002912">
    <property type="entry name" value="ACT_dom"/>
</dbReference>
<sequence length="404" mass="41352">MGVTAADIAAATSRLAGRIVRTPLVPALALSARLGAEVHLKLETLHRTGSFKERGALNRLLALSEEERARGVVTMSAGNHAQAVAYHAARLGIAATVVMPRFTPNAKVARTAAHGATVVLEGETLGEAAAHALALAAREGRTVIHPYDDDLVIAGQGTTGAEMLADEPALEMLAIPVGGGGLIAGCAVAAHAQNPAVQVIGVEVEGWTAAAQRLRGEPVQTGGATIAEGIAVNDVGERPFAIIREHVVEVLVVPEAAIEAAIVLLAEEAKLVAEGAGAAGVAALLAHPDRFAGRRVGTILCGGNVDVRLLANVLLRGLARDGRMLRLALDIADRPGVLAEVAGRIAAAGGNIIEVTHQRLFAAPSVKAAEVDLVVEARDRAHGEAILAALEGAAFHVKRLPSGV</sequence>
<dbReference type="EC" id="4.3.1.19" evidence="7"/>
<dbReference type="GO" id="GO:0003941">
    <property type="term" value="F:L-serine ammonia-lyase activity"/>
    <property type="evidence" value="ECO:0007669"/>
    <property type="project" value="UniProtKB-EC"/>
</dbReference>
<evidence type="ECO:0000313" key="8">
    <source>
        <dbReference type="Proteomes" id="UP000694001"/>
    </source>
</evidence>
<dbReference type="KEGG" id="elio:KO353_05430"/>
<dbReference type="CDD" id="cd04886">
    <property type="entry name" value="ACT_ThrD-II-like"/>
    <property type="match status" value="1"/>
</dbReference>
<organism evidence="7 8">
    <name type="scientific">Elioraea tepida</name>
    <dbReference type="NCBI Taxonomy" id="2843330"/>
    <lineage>
        <taxon>Bacteria</taxon>
        <taxon>Pseudomonadati</taxon>
        <taxon>Pseudomonadota</taxon>
        <taxon>Alphaproteobacteria</taxon>
        <taxon>Acetobacterales</taxon>
        <taxon>Elioraeaceae</taxon>
        <taxon>Elioraea</taxon>
    </lineage>
</organism>
<dbReference type="Proteomes" id="UP000694001">
    <property type="component" value="Chromosome"/>
</dbReference>
<keyword evidence="8" id="KW-1185">Reference proteome</keyword>
<evidence type="ECO:0000256" key="5">
    <source>
        <dbReference type="ARBA" id="ARBA00049406"/>
    </source>
</evidence>
<comment type="catalytic activity">
    <reaction evidence="5">
        <text>L-serine = pyruvate + NH4(+)</text>
        <dbReference type="Rhea" id="RHEA:19169"/>
        <dbReference type="ChEBI" id="CHEBI:15361"/>
        <dbReference type="ChEBI" id="CHEBI:28938"/>
        <dbReference type="ChEBI" id="CHEBI:33384"/>
        <dbReference type="EC" id="4.3.1.17"/>
    </reaction>
</comment>
<keyword evidence="4 7" id="KW-0456">Lyase</keyword>